<comment type="function">
    <text evidence="9">Catalyzes the transfer of a geranyl-geranyl moiety from geranyl-geranyl pyrophosphate to cysteines occuring in specific C-terminal amino acid sequences.</text>
</comment>
<evidence type="ECO:0000256" key="3">
    <source>
        <dbReference type="ARBA" id="ARBA00014772"/>
    </source>
</evidence>
<dbReference type="InParanoid" id="B8C5A0"/>
<dbReference type="RefSeq" id="XP_002291364.1">
    <property type="nucleotide sequence ID" value="XM_002291328.1"/>
</dbReference>
<evidence type="ECO:0000313" key="12">
    <source>
        <dbReference type="Proteomes" id="UP000001449"/>
    </source>
</evidence>
<protein>
    <recommendedName>
        <fullName evidence="3 9">Geranylgeranyl transferase type-2 subunit alpha</fullName>
        <ecNumber evidence="2 9">2.5.1.60</ecNumber>
    </recommendedName>
    <alternativeName>
        <fullName evidence="7 9">Geranylgeranyl transferase type II subunit alpha</fullName>
    </alternativeName>
</protein>
<comment type="similarity">
    <text evidence="1 9">Belongs to the protein prenyltransferase subunit alpha family.</text>
</comment>
<accession>B8C5A0</accession>
<evidence type="ECO:0000256" key="4">
    <source>
        <dbReference type="ARBA" id="ARBA00022602"/>
    </source>
</evidence>
<dbReference type="GO" id="GO:0005737">
    <property type="term" value="C:cytoplasm"/>
    <property type="evidence" value="ECO:0000318"/>
    <property type="project" value="GO_Central"/>
</dbReference>
<dbReference type="SUPFAM" id="SSF48439">
    <property type="entry name" value="Protein prenylyltransferase"/>
    <property type="match status" value="1"/>
</dbReference>
<dbReference type="GO" id="GO:0097354">
    <property type="term" value="P:prenylation"/>
    <property type="evidence" value="ECO:0007669"/>
    <property type="project" value="UniProtKB-UniRule"/>
</dbReference>
<dbReference type="Gene3D" id="1.25.40.120">
    <property type="entry name" value="Protein prenylyltransferase"/>
    <property type="match status" value="1"/>
</dbReference>
<keyword evidence="12" id="KW-1185">Reference proteome</keyword>
<evidence type="ECO:0000256" key="7">
    <source>
        <dbReference type="ARBA" id="ARBA00031267"/>
    </source>
</evidence>
<keyword evidence="4 9" id="KW-0637">Prenyltransferase</keyword>
<keyword evidence="5 9" id="KW-0808">Transferase</keyword>
<dbReference type="PaxDb" id="35128-Thaps262762"/>
<name>B8C5A0_THAPS</name>
<evidence type="ECO:0000256" key="2">
    <source>
        <dbReference type="ARBA" id="ARBA00012656"/>
    </source>
</evidence>
<dbReference type="STRING" id="35128.B8C5A0"/>
<sequence>MHGQKRSEYKSRLLHPETASKLALKAQQWNALSHELLTQRRRLLSAPPSPPSADDVGSGNGDGAAATPPSPEILLTLTEKMLTVNPDPSHLWNIRREMLLYLIQPSSTANASPSPSSLDIQAELKLTAHCLQRNPKSYASWFHRKWSIYFTDANTMLRSELDLCAQFLQMDERNFHCWNYRRFVVALLAELEELVTNEWDFTTSKIQDNFSNGSAFHYRSKLLSLILETRLDTSSSLKERHDGIQSMAREEWEHILMDAVFTEPDDQTPWWYHRFVVAWATPPIDLKNNLAEDEYQEIVEEYEDLLFEMRGSLQELLEVEKENEMSGNVDTRDESKGAKCKWAYLGLHLVISSLLKSQRDNSDDKRRNLGEGMLPDGTCNLVEEAIDCLKELEKIDTSRKERYNMLATEIFRV</sequence>
<reference evidence="11 12" key="1">
    <citation type="journal article" date="2004" name="Science">
        <title>The genome of the diatom Thalassiosira pseudonana: ecology, evolution, and metabolism.</title>
        <authorList>
            <person name="Armbrust E.V."/>
            <person name="Berges J.A."/>
            <person name="Bowler C."/>
            <person name="Green B.R."/>
            <person name="Martinez D."/>
            <person name="Putnam N.H."/>
            <person name="Zhou S."/>
            <person name="Allen A.E."/>
            <person name="Apt K.E."/>
            <person name="Bechner M."/>
            <person name="Brzezinski M.A."/>
            <person name="Chaal B.K."/>
            <person name="Chiovitti A."/>
            <person name="Davis A.K."/>
            <person name="Demarest M.S."/>
            <person name="Detter J.C."/>
            <person name="Glavina T."/>
            <person name="Goodstein D."/>
            <person name="Hadi M.Z."/>
            <person name="Hellsten U."/>
            <person name="Hildebrand M."/>
            <person name="Jenkins B.D."/>
            <person name="Jurka J."/>
            <person name="Kapitonov V.V."/>
            <person name="Kroger N."/>
            <person name="Lau W.W."/>
            <person name="Lane T.W."/>
            <person name="Larimer F.W."/>
            <person name="Lippmeier J.C."/>
            <person name="Lucas S."/>
            <person name="Medina M."/>
            <person name="Montsant A."/>
            <person name="Obornik M."/>
            <person name="Parker M.S."/>
            <person name="Palenik B."/>
            <person name="Pazour G.J."/>
            <person name="Richardson P.M."/>
            <person name="Rynearson T.A."/>
            <person name="Saito M.A."/>
            <person name="Schwartz D.C."/>
            <person name="Thamatrakoln K."/>
            <person name="Valentin K."/>
            <person name="Vardi A."/>
            <person name="Wilkerson F.P."/>
            <person name="Rokhsar D.S."/>
        </authorList>
    </citation>
    <scope>NUCLEOTIDE SEQUENCE [LARGE SCALE GENOMIC DNA]</scope>
    <source>
        <strain evidence="11 12">CCMP1335</strain>
    </source>
</reference>
<reference evidence="11 12" key="2">
    <citation type="journal article" date="2008" name="Nature">
        <title>The Phaeodactylum genome reveals the evolutionary history of diatom genomes.</title>
        <authorList>
            <person name="Bowler C."/>
            <person name="Allen A.E."/>
            <person name="Badger J.H."/>
            <person name="Grimwood J."/>
            <person name="Jabbari K."/>
            <person name="Kuo A."/>
            <person name="Maheswari U."/>
            <person name="Martens C."/>
            <person name="Maumus F."/>
            <person name="Otillar R.P."/>
            <person name="Rayko E."/>
            <person name="Salamov A."/>
            <person name="Vandepoele K."/>
            <person name="Beszteri B."/>
            <person name="Gruber A."/>
            <person name="Heijde M."/>
            <person name="Katinka M."/>
            <person name="Mock T."/>
            <person name="Valentin K."/>
            <person name="Verret F."/>
            <person name="Berges J.A."/>
            <person name="Brownlee C."/>
            <person name="Cadoret J.P."/>
            <person name="Chiovitti A."/>
            <person name="Choi C.J."/>
            <person name="Coesel S."/>
            <person name="De Martino A."/>
            <person name="Detter J.C."/>
            <person name="Durkin C."/>
            <person name="Falciatore A."/>
            <person name="Fournet J."/>
            <person name="Haruta M."/>
            <person name="Huysman M.J."/>
            <person name="Jenkins B.D."/>
            <person name="Jiroutova K."/>
            <person name="Jorgensen R.E."/>
            <person name="Joubert Y."/>
            <person name="Kaplan A."/>
            <person name="Kroger N."/>
            <person name="Kroth P.G."/>
            <person name="La Roche J."/>
            <person name="Lindquist E."/>
            <person name="Lommer M."/>
            <person name="Martin-Jezequel V."/>
            <person name="Lopez P.J."/>
            <person name="Lucas S."/>
            <person name="Mangogna M."/>
            <person name="McGinnis K."/>
            <person name="Medlin L.K."/>
            <person name="Montsant A."/>
            <person name="Oudot-Le Secq M.P."/>
            <person name="Napoli C."/>
            <person name="Obornik M."/>
            <person name="Parker M.S."/>
            <person name="Petit J.L."/>
            <person name="Porcel B.M."/>
            <person name="Poulsen N."/>
            <person name="Robison M."/>
            <person name="Rychlewski L."/>
            <person name="Rynearson T.A."/>
            <person name="Schmutz J."/>
            <person name="Shapiro H."/>
            <person name="Siaut M."/>
            <person name="Stanley M."/>
            <person name="Sussman M.R."/>
            <person name="Taylor A.R."/>
            <person name="Vardi A."/>
            <person name="von Dassow P."/>
            <person name="Vyverman W."/>
            <person name="Willis A."/>
            <person name="Wyrwicz L.S."/>
            <person name="Rokhsar D.S."/>
            <person name="Weissenbach J."/>
            <person name="Armbrust E.V."/>
            <person name="Green B.R."/>
            <person name="Van de Peer Y."/>
            <person name="Grigoriev I.V."/>
        </authorList>
    </citation>
    <scope>NUCLEOTIDE SEQUENCE [LARGE SCALE GENOMIC DNA]</scope>
    <source>
        <strain evidence="11 12">CCMP1335</strain>
    </source>
</reference>
<dbReference type="EMBL" id="CM000643">
    <property type="protein sequence ID" value="EED91471.1"/>
    <property type="molecule type" value="Genomic_DNA"/>
</dbReference>
<feature type="non-terminal residue" evidence="11">
    <location>
        <position position="1"/>
    </location>
</feature>
<evidence type="ECO:0000256" key="1">
    <source>
        <dbReference type="ARBA" id="ARBA00006734"/>
    </source>
</evidence>
<dbReference type="AlphaFoldDB" id="B8C5A0"/>
<dbReference type="eggNOG" id="KOG0529">
    <property type="taxonomic scope" value="Eukaryota"/>
</dbReference>
<dbReference type="FunFam" id="1.25.40.120:FF:000035">
    <property type="entry name" value="Geranylgeranyl transferase type-2 subunit alpha"/>
    <property type="match status" value="1"/>
</dbReference>
<feature type="region of interest" description="Disordered" evidence="10">
    <location>
        <begin position="44"/>
        <end position="70"/>
    </location>
</feature>
<dbReference type="GeneID" id="7451163"/>
<evidence type="ECO:0000256" key="8">
    <source>
        <dbReference type="ARBA" id="ARBA00047658"/>
    </source>
</evidence>
<dbReference type="EC" id="2.5.1.60" evidence="2 9"/>
<dbReference type="PROSITE" id="PS51147">
    <property type="entry name" value="PFTA"/>
    <property type="match status" value="2"/>
</dbReference>
<dbReference type="Pfam" id="PF01239">
    <property type="entry name" value="PPTA"/>
    <property type="match status" value="3"/>
</dbReference>
<comment type="catalytic activity">
    <reaction evidence="8 9">
        <text>geranylgeranyl diphosphate + L-cysteinyl-[protein] = S-geranylgeranyl-L-cysteinyl-[protein] + diphosphate</text>
        <dbReference type="Rhea" id="RHEA:21240"/>
        <dbReference type="Rhea" id="RHEA-COMP:10131"/>
        <dbReference type="Rhea" id="RHEA-COMP:11537"/>
        <dbReference type="ChEBI" id="CHEBI:29950"/>
        <dbReference type="ChEBI" id="CHEBI:33019"/>
        <dbReference type="ChEBI" id="CHEBI:57533"/>
        <dbReference type="ChEBI" id="CHEBI:86021"/>
        <dbReference type="EC" id="2.5.1.60"/>
    </reaction>
</comment>
<evidence type="ECO:0000256" key="5">
    <source>
        <dbReference type="ARBA" id="ARBA00022679"/>
    </source>
</evidence>
<keyword evidence="6" id="KW-0677">Repeat</keyword>
<dbReference type="PANTHER" id="PTHR11129">
    <property type="entry name" value="PROTEIN FARNESYLTRANSFERASE ALPHA SUBUNIT/RAB GERANYLGERANYL TRANSFERASE ALPHA SUBUNIT"/>
    <property type="match status" value="1"/>
</dbReference>
<gene>
    <name evidence="11" type="ORF">THAPSDRAFT_262762</name>
</gene>
<proteinExistence type="inferred from homology"/>
<dbReference type="Proteomes" id="UP000001449">
    <property type="component" value="Chromosome 6"/>
</dbReference>
<dbReference type="GO" id="GO:0006888">
    <property type="term" value="P:endoplasmic reticulum to Golgi vesicle-mediated transport"/>
    <property type="evidence" value="ECO:0000318"/>
    <property type="project" value="GO_Central"/>
</dbReference>
<dbReference type="HOGENOM" id="CLU_031996_0_0_1"/>
<dbReference type="InterPro" id="IPR002088">
    <property type="entry name" value="Prenyl_trans_a"/>
</dbReference>
<organism evidence="11 12">
    <name type="scientific">Thalassiosira pseudonana</name>
    <name type="common">Marine diatom</name>
    <name type="synonym">Cyclotella nana</name>
    <dbReference type="NCBI Taxonomy" id="35128"/>
    <lineage>
        <taxon>Eukaryota</taxon>
        <taxon>Sar</taxon>
        <taxon>Stramenopiles</taxon>
        <taxon>Ochrophyta</taxon>
        <taxon>Bacillariophyta</taxon>
        <taxon>Coscinodiscophyceae</taxon>
        <taxon>Thalassiosirophycidae</taxon>
        <taxon>Thalassiosirales</taxon>
        <taxon>Thalassiosiraceae</taxon>
        <taxon>Thalassiosira</taxon>
    </lineage>
</organism>
<dbReference type="GO" id="GO:0004663">
    <property type="term" value="F:Rab geranylgeranyltransferase activity"/>
    <property type="evidence" value="ECO:0007669"/>
    <property type="project" value="UniProtKB-UniRule"/>
</dbReference>
<evidence type="ECO:0000256" key="9">
    <source>
        <dbReference type="RuleBase" id="RU367120"/>
    </source>
</evidence>
<dbReference type="KEGG" id="tps:THAPSDRAFT_262762"/>
<evidence type="ECO:0000256" key="6">
    <source>
        <dbReference type="ARBA" id="ARBA00022737"/>
    </source>
</evidence>
<dbReference type="OMA" id="AKCKWAY"/>
<evidence type="ECO:0000313" key="11">
    <source>
        <dbReference type="EMBL" id="EED91471.1"/>
    </source>
</evidence>
<evidence type="ECO:0000256" key="10">
    <source>
        <dbReference type="SAM" id="MobiDB-lite"/>
    </source>
</evidence>
<dbReference type="PANTHER" id="PTHR11129:SF2">
    <property type="entry name" value="GERANYLGERANYL TRANSFERASE TYPE-2 SUBUNIT ALPHA"/>
    <property type="match status" value="1"/>
</dbReference>
<dbReference type="GO" id="GO:0005968">
    <property type="term" value="C:Rab-protein geranylgeranyltransferase complex"/>
    <property type="evidence" value="ECO:0000318"/>
    <property type="project" value="GO_Central"/>
</dbReference>